<keyword evidence="4" id="KW-0547">Nucleotide-binding</keyword>
<evidence type="ECO:0000256" key="4">
    <source>
        <dbReference type="ARBA" id="ARBA00022741"/>
    </source>
</evidence>
<dbReference type="Proteomes" id="UP001162131">
    <property type="component" value="Unassembled WGS sequence"/>
</dbReference>
<dbReference type="InterPro" id="IPR026082">
    <property type="entry name" value="ABCA"/>
</dbReference>
<dbReference type="GO" id="GO:0005524">
    <property type="term" value="F:ATP binding"/>
    <property type="evidence" value="ECO:0007669"/>
    <property type="project" value="UniProtKB-KW"/>
</dbReference>
<keyword evidence="6 8" id="KW-1133">Transmembrane helix</keyword>
<sequence>MEEFSSQKLLSADTRNSYFSDSARQLLLQTKILCWKNYLLFSRQYITTLILIFSPFLVCLYLVGLQNLSESLLSRDYEINPPIKSTAKIPKCVGKDCETLRFWISGENKEWADFVIDSVSKDFNLKIGKDVKIAKKPDDFGQYFLKNMNKTKIGVVLCTESLILPRNDFIKEIPCQNTNGFSVYLYNILYNLTETSINLFDKNAPDPLDQSVLLVKIAIDRAILKYSAKLKGAEIPNIEASFQSFPKAGNRFVENYDCVAMVGPMLFFIPPLLIFGMIVSEVVKEKELKLRHGLAVMGVSSSAFWISWFITAFIISLLSTNCLIFSAYLFDFDVFMNSPYLIQLMNFELFTLSMLMLGFCLSTILKSVKVAYTISYTFLLTGIVMQSILESHLIMQLIHVKDLPSWTYWIRWIFSYYPGYNFSKIYSDIGGKAGGHPNFDERRFEEGTEYSMKDFSQPRVGYINGYEYYIKPSIDSMYDQIFDFFLFLVLAWYFDHILSSNRGKSDQLWFMFTKEYWGCKRRLKKQLNKHIEMVSIKESILEDSIEEIKEKNEGLRIEGIYKTYKKHLFSSSDDIEAVKPINLSIEKDELLVLIGHNGAGKTTLLSMLTGLLSPTGGTAYISNYDISHDMDKTYRIMGYCPQFDILWNELTGYEHLKLFSIIKNIPENIREKSISDTLKNVSLEDAANLPVGKYSGGMRRRLSVAISNVGNPLIIFMDEPTTGMDPISKRFVWKLIKNMKKNKVVVLTTHSMEEAEVLSDKIAVMVDGKIKCIGTPLYLKNTFGEGYKVELFSKDTHKLWSYISSSIPNAHLVDNSGGSLVISISRNLPEEALKLYKMIEEDHEISELIENWGLSNASLEEVFMRVTEKIHHYNK</sequence>
<dbReference type="GO" id="GO:0005319">
    <property type="term" value="F:lipid transporter activity"/>
    <property type="evidence" value="ECO:0007669"/>
    <property type="project" value="TreeGrafter"/>
</dbReference>
<keyword evidence="5" id="KW-0067">ATP-binding</keyword>
<dbReference type="Pfam" id="PF00005">
    <property type="entry name" value="ABC_tran"/>
    <property type="match status" value="1"/>
</dbReference>
<feature type="transmembrane region" description="Helical" evidence="8">
    <location>
        <begin position="342"/>
        <end position="364"/>
    </location>
</feature>
<dbReference type="InterPro" id="IPR003593">
    <property type="entry name" value="AAA+_ATPase"/>
</dbReference>
<evidence type="ECO:0000256" key="3">
    <source>
        <dbReference type="ARBA" id="ARBA00022692"/>
    </source>
</evidence>
<dbReference type="GO" id="GO:0140359">
    <property type="term" value="F:ABC-type transporter activity"/>
    <property type="evidence" value="ECO:0007669"/>
    <property type="project" value="InterPro"/>
</dbReference>
<evidence type="ECO:0000256" key="2">
    <source>
        <dbReference type="ARBA" id="ARBA00022448"/>
    </source>
</evidence>
<dbReference type="InterPro" id="IPR013525">
    <property type="entry name" value="ABC2_TM"/>
</dbReference>
<evidence type="ECO:0000256" key="7">
    <source>
        <dbReference type="ARBA" id="ARBA00023136"/>
    </source>
</evidence>
<dbReference type="GO" id="GO:0016020">
    <property type="term" value="C:membrane"/>
    <property type="evidence" value="ECO:0007669"/>
    <property type="project" value="UniProtKB-SubCell"/>
</dbReference>
<feature type="domain" description="ABC transporter" evidence="9">
    <location>
        <begin position="555"/>
        <end position="792"/>
    </location>
</feature>
<accession>A0AAU9J004</accession>
<feature type="transmembrane region" description="Helical" evidence="8">
    <location>
        <begin position="303"/>
        <end position="330"/>
    </location>
</feature>
<keyword evidence="11" id="KW-1185">Reference proteome</keyword>
<keyword evidence="2" id="KW-0813">Transport</keyword>
<keyword evidence="7 8" id="KW-0472">Membrane</keyword>
<gene>
    <name evidence="10" type="ORF">BSTOLATCC_MIC21973</name>
</gene>
<dbReference type="InterPro" id="IPR027417">
    <property type="entry name" value="P-loop_NTPase"/>
</dbReference>
<reference evidence="10" key="1">
    <citation type="submission" date="2021-09" db="EMBL/GenBank/DDBJ databases">
        <authorList>
            <consortium name="AG Swart"/>
            <person name="Singh M."/>
            <person name="Singh A."/>
            <person name="Seah K."/>
            <person name="Emmerich C."/>
        </authorList>
    </citation>
    <scope>NUCLEOTIDE SEQUENCE</scope>
    <source>
        <strain evidence="10">ATCC30299</strain>
    </source>
</reference>
<feature type="transmembrane region" description="Helical" evidence="8">
    <location>
        <begin position="259"/>
        <end position="283"/>
    </location>
</feature>
<dbReference type="FunFam" id="3.40.50.300:FF:000665">
    <property type="entry name" value="ABC transporter A family member 2"/>
    <property type="match status" value="1"/>
</dbReference>
<dbReference type="AlphaFoldDB" id="A0AAU9J004"/>
<comment type="subcellular location">
    <subcellularLocation>
        <location evidence="1">Membrane</location>
        <topology evidence="1">Multi-pass membrane protein</topology>
    </subcellularLocation>
</comment>
<feature type="transmembrane region" description="Helical" evidence="8">
    <location>
        <begin position="370"/>
        <end position="389"/>
    </location>
</feature>
<dbReference type="EMBL" id="CAJZBQ010000021">
    <property type="protein sequence ID" value="CAG9318599.1"/>
    <property type="molecule type" value="Genomic_DNA"/>
</dbReference>
<dbReference type="PROSITE" id="PS50893">
    <property type="entry name" value="ABC_TRANSPORTER_2"/>
    <property type="match status" value="1"/>
</dbReference>
<organism evidence="10 11">
    <name type="scientific">Blepharisma stoltei</name>
    <dbReference type="NCBI Taxonomy" id="1481888"/>
    <lineage>
        <taxon>Eukaryota</taxon>
        <taxon>Sar</taxon>
        <taxon>Alveolata</taxon>
        <taxon>Ciliophora</taxon>
        <taxon>Postciliodesmatophora</taxon>
        <taxon>Heterotrichea</taxon>
        <taxon>Heterotrichida</taxon>
        <taxon>Blepharismidae</taxon>
        <taxon>Blepharisma</taxon>
    </lineage>
</organism>
<evidence type="ECO:0000256" key="8">
    <source>
        <dbReference type="SAM" id="Phobius"/>
    </source>
</evidence>
<dbReference type="Gene3D" id="3.40.50.300">
    <property type="entry name" value="P-loop containing nucleotide triphosphate hydrolases"/>
    <property type="match status" value="1"/>
</dbReference>
<comment type="caution">
    <text evidence="10">The sequence shown here is derived from an EMBL/GenBank/DDBJ whole genome shotgun (WGS) entry which is preliminary data.</text>
</comment>
<dbReference type="SUPFAM" id="SSF52540">
    <property type="entry name" value="P-loop containing nucleoside triphosphate hydrolases"/>
    <property type="match status" value="1"/>
</dbReference>
<dbReference type="InterPro" id="IPR003439">
    <property type="entry name" value="ABC_transporter-like_ATP-bd"/>
</dbReference>
<evidence type="ECO:0000259" key="9">
    <source>
        <dbReference type="PROSITE" id="PS50893"/>
    </source>
</evidence>
<dbReference type="Pfam" id="PF12698">
    <property type="entry name" value="ABC2_membrane_3"/>
    <property type="match status" value="1"/>
</dbReference>
<evidence type="ECO:0000256" key="6">
    <source>
        <dbReference type="ARBA" id="ARBA00022989"/>
    </source>
</evidence>
<protein>
    <recommendedName>
        <fullName evidence="9">ABC transporter domain-containing protein</fullName>
    </recommendedName>
</protein>
<dbReference type="CDD" id="cd03263">
    <property type="entry name" value="ABC_subfamily_A"/>
    <property type="match status" value="1"/>
</dbReference>
<name>A0AAU9J004_9CILI</name>
<dbReference type="PANTHER" id="PTHR19229">
    <property type="entry name" value="ATP-BINDING CASSETTE TRANSPORTER SUBFAMILY A ABCA"/>
    <property type="match status" value="1"/>
</dbReference>
<dbReference type="GO" id="GO:0016887">
    <property type="term" value="F:ATP hydrolysis activity"/>
    <property type="evidence" value="ECO:0007669"/>
    <property type="project" value="InterPro"/>
</dbReference>
<feature type="transmembrane region" description="Helical" evidence="8">
    <location>
        <begin position="45"/>
        <end position="65"/>
    </location>
</feature>
<keyword evidence="3 8" id="KW-0812">Transmembrane</keyword>
<proteinExistence type="predicted"/>
<evidence type="ECO:0000313" key="10">
    <source>
        <dbReference type="EMBL" id="CAG9318599.1"/>
    </source>
</evidence>
<evidence type="ECO:0000256" key="5">
    <source>
        <dbReference type="ARBA" id="ARBA00022840"/>
    </source>
</evidence>
<dbReference type="SMART" id="SM00382">
    <property type="entry name" value="AAA"/>
    <property type="match status" value="1"/>
</dbReference>
<evidence type="ECO:0000313" key="11">
    <source>
        <dbReference type="Proteomes" id="UP001162131"/>
    </source>
</evidence>
<evidence type="ECO:0000256" key="1">
    <source>
        <dbReference type="ARBA" id="ARBA00004141"/>
    </source>
</evidence>